<dbReference type="InterPro" id="IPR036259">
    <property type="entry name" value="MFS_trans_sf"/>
</dbReference>
<dbReference type="PANTHER" id="PTHR43266:SF9">
    <property type="entry name" value="PERMEASE, MAJOR FACILITATOR SUPERFAMILY-RELATED"/>
    <property type="match status" value="1"/>
</dbReference>
<feature type="transmembrane region" description="Helical" evidence="7">
    <location>
        <begin position="14"/>
        <end position="36"/>
    </location>
</feature>
<comment type="subcellular location">
    <subcellularLocation>
        <location evidence="1">Cell membrane</location>
        <topology evidence="1">Multi-pass membrane protein</topology>
    </subcellularLocation>
</comment>
<evidence type="ECO:0000256" key="5">
    <source>
        <dbReference type="ARBA" id="ARBA00022989"/>
    </source>
</evidence>
<evidence type="ECO:0000256" key="6">
    <source>
        <dbReference type="ARBA" id="ARBA00023136"/>
    </source>
</evidence>
<evidence type="ECO:0000313" key="9">
    <source>
        <dbReference type="Proteomes" id="UP001597244"/>
    </source>
</evidence>
<dbReference type="Gene3D" id="1.20.1250.20">
    <property type="entry name" value="MFS general substrate transporter like domains"/>
    <property type="match status" value="1"/>
</dbReference>
<dbReference type="InterPro" id="IPR011701">
    <property type="entry name" value="MFS"/>
</dbReference>
<keyword evidence="4 7" id="KW-0812">Transmembrane</keyword>
<dbReference type="PANTHER" id="PTHR43266">
    <property type="entry name" value="MACROLIDE-EFFLUX PROTEIN"/>
    <property type="match status" value="1"/>
</dbReference>
<proteinExistence type="predicted"/>
<evidence type="ECO:0000256" key="2">
    <source>
        <dbReference type="ARBA" id="ARBA00022448"/>
    </source>
</evidence>
<feature type="transmembrane region" description="Helical" evidence="7">
    <location>
        <begin position="142"/>
        <end position="164"/>
    </location>
</feature>
<keyword evidence="5 7" id="KW-1133">Transmembrane helix</keyword>
<feature type="transmembrane region" description="Helical" evidence="7">
    <location>
        <begin position="404"/>
        <end position="426"/>
    </location>
</feature>
<feature type="transmembrane region" description="Helical" evidence="7">
    <location>
        <begin position="243"/>
        <end position="261"/>
    </location>
</feature>
<feature type="transmembrane region" description="Helical" evidence="7">
    <location>
        <begin position="170"/>
        <end position="190"/>
    </location>
</feature>
<keyword evidence="9" id="KW-1185">Reference proteome</keyword>
<gene>
    <name evidence="8" type="ORF">ACFQ4L_02900</name>
</gene>
<keyword evidence="6 7" id="KW-0472">Membrane</keyword>
<dbReference type="EMBL" id="JBHTOF010000022">
    <property type="protein sequence ID" value="MFD1465039.1"/>
    <property type="molecule type" value="Genomic_DNA"/>
</dbReference>
<evidence type="ECO:0000256" key="1">
    <source>
        <dbReference type="ARBA" id="ARBA00004651"/>
    </source>
</evidence>
<dbReference type="Pfam" id="PF07690">
    <property type="entry name" value="MFS_1"/>
    <property type="match status" value="1"/>
</dbReference>
<comment type="caution">
    <text evidence="8">The sequence shown here is derived from an EMBL/GenBank/DDBJ whole genome shotgun (WGS) entry which is preliminary data.</text>
</comment>
<feature type="transmembrane region" description="Helical" evidence="7">
    <location>
        <begin position="42"/>
        <end position="63"/>
    </location>
</feature>
<protein>
    <submittedName>
        <fullName evidence="8">MFS transporter</fullName>
    </submittedName>
</protein>
<dbReference type="SUPFAM" id="SSF103473">
    <property type="entry name" value="MFS general substrate transporter"/>
    <property type="match status" value="1"/>
</dbReference>
<evidence type="ECO:0000256" key="7">
    <source>
        <dbReference type="SAM" id="Phobius"/>
    </source>
</evidence>
<name>A0ABW4DKA3_9LACO</name>
<dbReference type="Proteomes" id="UP001597244">
    <property type="component" value="Unassembled WGS sequence"/>
</dbReference>
<evidence type="ECO:0000256" key="3">
    <source>
        <dbReference type="ARBA" id="ARBA00022475"/>
    </source>
</evidence>
<dbReference type="RefSeq" id="WP_125576332.1">
    <property type="nucleotide sequence ID" value="NZ_JBHTOF010000022.1"/>
</dbReference>
<sequence length="459" mass="50161">MNKSKISTQMLKMLVIKFAGTFGSGMLNFAIGLYILHRTGSALGMGVSMITGPIVSLILTPFVGYIVDTMNHRKIMITAQITTSLGLLVFGLVFHNWPAQYFPELIGLIILLQVTDNFLSTSLTASLVQLFKGAELQRVNSLNQSITSLAAFLAPIIGALVYTLVAIDTFAYLEILFEVTALIGIVFLNFNLVKATEKNQTVQLAAADSASGSQNPTAEADAPKESIWQNFQAGFHYLRHQKLMLIMMISSAGINFFFAALNVGEPYLLVNTLKLSNTQYGITDSAFAVGMFLGGLLLGAINLKQHPVNISYTCLAVLSGLLFILGIPELVGWTNSVNTVYYVVLNAFNGIILVFINTPIMTFMQQLIPHHMQGRVFSLSSTIGMMMMPLGTILYGAMFDHMTAFPIFVITGVVLLSQTLIIRLIIARQHLLELPENQVQTNAEDEAVKIAEELSSTTN</sequence>
<keyword evidence="2" id="KW-0813">Transport</keyword>
<feature type="transmembrane region" description="Helical" evidence="7">
    <location>
        <begin position="376"/>
        <end position="398"/>
    </location>
</feature>
<reference evidence="9" key="1">
    <citation type="journal article" date="2019" name="Int. J. Syst. Evol. Microbiol.">
        <title>The Global Catalogue of Microorganisms (GCM) 10K type strain sequencing project: providing services to taxonomists for standard genome sequencing and annotation.</title>
        <authorList>
            <consortium name="The Broad Institute Genomics Platform"/>
            <consortium name="The Broad Institute Genome Sequencing Center for Infectious Disease"/>
            <person name="Wu L."/>
            <person name="Ma J."/>
        </authorList>
    </citation>
    <scope>NUCLEOTIDE SEQUENCE [LARGE SCALE GENOMIC DNA]</scope>
    <source>
        <strain evidence="9">CCM 8951</strain>
    </source>
</reference>
<keyword evidence="3" id="KW-1003">Cell membrane</keyword>
<feature type="transmembrane region" description="Helical" evidence="7">
    <location>
        <begin position="310"/>
        <end position="328"/>
    </location>
</feature>
<evidence type="ECO:0000313" key="8">
    <source>
        <dbReference type="EMBL" id="MFD1465039.1"/>
    </source>
</evidence>
<organism evidence="8 9">
    <name type="scientific">Lapidilactobacillus mulanensis</name>
    <dbReference type="NCBI Taxonomy" id="2485999"/>
    <lineage>
        <taxon>Bacteria</taxon>
        <taxon>Bacillati</taxon>
        <taxon>Bacillota</taxon>
        <taxon>Bacilli</taxon>
        <taxon>Lactobacillales</taxon>
        <taxon>Lactobacillaceae</taxon>
        <taxon>Lapidilactobacillus</taxon>
    </lineage>
</organism>
<dbReference type="CDD" id="cd06173">
    <property type="entry name" value="MFS_MefA_like"/>
    <property type="match status" value="1"/>
</dbReference>
<evidence type="ECO:0000256" key="4">
    <source>
        <dbReference type="ARBA" id="ARBA00022692"/>
    </source>
</evidence>
<accession>A0ABW4DKA3</accession>
<feature type="transmembrane region" description="Helical" evidence="7">
    <location>
        <begin position="281"/>
        <end position="303"/>
    </location>
</feature>
<feature type="transmembrane region" description="Helical" evidence="7">
    <location>
        <begin position="340"/>
        <end position="364"/>
    </location>
</feature>